<dbReference type="Proteomes" id="UP000030746">
    <property type="component" value="Unassembled WGS sequence"/>
</dbReference>
<evidence type="ECO:0008006" key="3">
    <source>
        <dbReference type="Google" id="ProtNLM"/>
    </source>
</evidence>
<dbReference type="PANTHER" id="PTHR13318">
    <property type="entry name" value="PARTNER OF PAIRED, ISOFORM B-RELATED"/>
    <property type="match status" value="1"/>
</dbReference>
<dbReference type="RefSeq" id="XP_009052496.1">
    <property type="nucleotide sequence ID" value="XM_009054248.1"/>
</dbReference>
<evidence type="ECO:0000313" key="2">
    <source>
        <dbReference type="Proteomes" id="UP000030746"/>
    </source>
</evidence>
<dbReference type="InterPro" id="IPR032675">
    <property type="entry name" value="LRR_dom_sf"/>
</dbReference>
<dbReference type="SUPFAM" id="SSF52047">
    <property type="entry name" value="RNI-like"/>
    <property type="match status" value="1"/>
</dbReference>
<sequence length="245" mass="27537">MPRKKSSDSLADICLKNIAKNMDSYWLSDLDSDFGENPYLMYIVGPFEHLTEWQIQKLIYTLSSLKLLKRRHLQILISGILKSLDLSKSIIAANNGLILKSVAFRCQRLTSLNIRGCNYITPNVIAESIRNLPLLKHLQLSRTKTNDMVLSVIGDYCSFLLSLDISGCVVSNKGADNLCQTYSKDGPKCLSLQKLNIQATHITIKGAVAIIQTFRDLRLFDFIDSFEAMISVVKDNISVDDMIQT</sequence>
<dbReference type="GO" id="GO:0019005">
    <property type="term" value="C:SCF ubiquitin ligase complex"/>
    <property type="evidence" value="ECO:0007669"/>
    <property type="project" value="TreeGrafter"/>
</dbReference>
<dbReference type="GO" id="GO:0031146">
    <property type="term" value="P:SCF-dependent proteasomal ubiquitin-dependent protein catabolic process"/>
    <property type="evidence" value="ECO:0007669"/>
    <property type="project" value="TreeGrafter"/>
</dbReference>
<organism evidence="1 2">
    <name type="scientific">Lottia gigantea</name>
    <name type="common">Giant owl limpet</name>
    <dbReference type="NCBI Taxonomy" id="225164"/>
    <lineage>
        <taxon>Eukaryota</taxon>
        <taxon>Metazoa</taxon>
        <taxon>Spiralia</taxon>
        <taxon>Lophotrochozoa</taxon>
        <taxon>Mollusca</taxon>
        <taxon>Gastropoda</taxon>
        <taxon>Patellogastropoda</taxon>
        <taxon>Lottioidea</taxon>
        <taxon>Lottiidae</taxon>
        <taxon>Lottia</taxon>
    </lineage>
</organism>
<reference evidence="1 2" key="1">
    <citation type="journal article" date="2013" name="Nature">
        <title>Insights into bilaterian evolution from three spiralian genomes.</title>
        <authorList>
            <person name="Simakov O."/>
            <person name="Marletaz F."/>
            <person name="Cho S.J."/>
            <person name="Edsinger-Gonzales E."/>
            <person name="Havlak P."/>
            <person name="Hellsten U."/>
            <person name="Kuo D.H."/>
            <person name="Larsson T."/>
            <person name="Lv J."/>
            <person name="Arendt D."/>
            <person name="Savage R."/>
            <person name="Osoegawa K."/>
            <person name="de Jong P."/>
            <person name="Grimwood J."/>
            <person name="Chapman J.A."/>
            <person name="Shapiro H."/>
            <person name="Aerts A."/>
            <person name="Otillar R.P."/>
            <person name="Terry A.Y."/>
            <person name="Boore J.L."/>
            <person name="Grigoriev I.V."/>
            <person name="Lindberg D.R."/>
            <person name="Seaver E.C."/>
            <person name="Weisblat D.A."/>
            <person name="Putnam N.H."/>
            <person name="Rokhsar D.S."/>
        </authorList>
    </citation>
    <scope>NUCLEOTIDE SEQUENCE [LARGE SCALE GENOMIC DNA]</scope>
</reference>
<accession>V4AIZ2</accession>
<dbReference type="Gene3D" id="3.80.10.10">
    <property type="entry name" value="Ribonuclease Inhibitor"/>
    <property type="match status" value="1"/>
</dbReference>
<dbReference type="HOGENOM" id="CLU_1134658_0_0_1"/>
<dbReference type="CTD" id="20248705"/>
<dbReference type="Pfam" id="PF13516">
    <property type="entry name" value="LRR_6"/>
    <property type="match status" value="1"/>
</dbReference>
<name>V4AIZ2_LOTGI</name>
<evidence type="ECO:0000313" key="1">
    <source>
        <dbReference type="EMBL" id="ESO97012.1"/>
    </source>
</evidence>
<dbReference type="OrthoDB" id="16120at2759"/>
<dbReference type="STRING" id="225164.V4AIZ2"/>
<dbReference type="EMBL" id="KB201362">
    <property type="protein sequence ID" value="ESO97012.1"/>
    <property type="molecule type" value="Genomic_DNA"/>
</dbReference>
<gene>
    <name evidence="1" type="ORF">LOTGIDRAFT_231759</name>
</gene>
<dbReference type="KEGG" id="lgi:LOTGIDRAFT_231759"/>
<dbReference type="GeneID" id="20248705"/>
<dbReference type="InterPro" id="IPR001611">
    <property type="entry name" value="Leu-rich_rpt"/>
</dbReference>
<keyword evidence="2" id="KW-1185">Reference proteome</keyword>
<protein>
    <recommendedName>
        <fullName evidence="3">F-box domain-containing protein</fullName>
    </recommendedName>
</protein>
<proteinExistence type="predicted"/>
<dbReference type="AlphaFoldDB" id="V4AIZ2"/>